<accession>A0A4R6Q8Q3</accession>
<evidence type="ECO:0000313" key="3">
    <source>
        <dbReference type="Proteomes" id="UP000295500"/>
    </source>
</evidence>
<dbReference type="RefSeq" id="WP_133527999.1">
    <property type="nucleotide sequence ID" value="NZ_SNXO01000008.1"/>
</dbReference>
<keyword evidence="3" id="KW-1185">Reference proteome</keyword>
<dbReference type="EMBL" id="SNXO01000008">
    <property type="protein sequence ID" value="TDP58063.1"/>
    <property type="molecule type" value="Genomic_DNA"/>
</dbReference>
<evidence type="ECO:0000256" key="1">
    <source>
        <dbReference type="SAM" id="Phobius"/>
    </source>
</evidence>
<keyword evidence="1" id="KW-0812">Transmembrane</keyword>
<comment type="caution">
    <text evidence="2">The sequence shown here is derived from an EMBL/GenBank/DDBJ whole genome shotgun (WGS) entry which is preliminary data.</text>
</comment>
<dbReference type="OrthoDB" id="2084061at2"/>
<sequence>MRSLSDKRGFSVLEVFCITVICILLGFIVYMGVSTLDNYLDNGNDAMMANTAESVARVDLASSDCVISDCDGRKDECYHKDSSGWTVGYYDRVTHDIVSNKMKGYNEYGLLRIGSTYYRGNKNSMIIKVEGKNMTIRLSWVQGAN</sequence>
<feature type="transmembrane region" description="Helical" evidence="1">
    <location>
        <begin position="12"/>
        <end position="33"/>
    </location>
</feature>
<dbReference type="Proteomes" id="UP000295500">
    <property type="component" value="Unassembled WGS sequence"/>
</dbReference>
<gene>
    <name evidence="2" type="ORF">EV211_1088</name>
</gene>
<reference evidence="2 3" key="1">
    <citation type="submission" date="2019-03" db="EMBL/GenBank/DDBJ databases">
        <title>Genomic Encyclopedia of Type Strains, Phase IV (KMG-IV): sequencing the most valuable type-strain genomes for metagenomic binning, comparative biology and taxonomic classification.</title>
        <authorList>
            <person name="Goeker M."/>
        </authorList>
    </citation>
    <scope>NUCLEOTIDE SEQUENCE [LARGE SCALE GENOMIC DNA]</scope>
    <source>
        <strain evidence="2 3">DSM 28287</strain>
    </source>
</reference>
<keyword evidence="1" id="KW-1133">Transmembrane helix</keyword>
<name>A0A4R6Q8Q3_9FIRM</name>
<protein>
    <submittedName>
        <fullName evidence="2">Uncharacterized protein</fullName>
    </submittedName>
</protein>
<proteinExistence type="predicted"/>
<dbReference type="AlphaFoldDB" id="A0A4R6Q8Q3"/>
<keyword evidence="1" id="KW-0472">Membrane</keyword>
<evidence type="ECO:0000313" key="2">
    <source>
        <dbReference type="EMBL" id="TDP58063.1"/>
    </source>
</evidence>
<organism evidence="2 3">
    <name type="scientific">Aminicella lysinilytica</name>
    <dbReference type="NCBI Taxonomy" id="433323"/>
    <lineage>
        <taxon>Bacteria</taxon>
        <taxon>Bacillati</taxon>
        <taxon>Bacillota</taxon>
        <taxon>Clostridia</taxon>
        <taxon>Peptostreptococcales</taxon>
        <taxon>Anaerovoracaceae</taxon>
        <taxon>Aminicella</taxon>
    </lineage>
</organism>